<organism evidence="1 2">
    <name type="scientific">Periplaneta americana</name>
    <name type="common">American cockroach</name>
    <name type="synonym">Blatta americana</name>
    <dbReference type="NCBI Taxonomy" id="6978"/>
    <lineage>
        <taxon>Eukaryota</taxon>
        <taxon>Metazoa</taxon>
        <taxon>Ecdysozoa</taxon>
        <taxon>Arthropoda</taxon>
        <taxon>Hexapoda</taxon>
        <taxon>Insecta</taxon>
        <taxon>Pterygota</taxon>
        <taxon>Neoptera</taxon>
        <taxon>Polyneoptera</taxon>
        <taxon>Dictyoptera</taxon>
        <taxon>Blattodea</taxon>
        <taxon>Blattoidea</taxon>
        <taxon>Blattidae</taxon>
        <taxon>Blattinae</taxon>
        <taxon>Periplaneta</taxon>
    </lineage>
</organism>
<gene>
    <name evidence="1" type="ORF">ANN_23323</name>
</gene>
<accession>A0ABQ8SKS4</accession>
<evidence type="ECO:0000313" key="1">
    <source>
        <dbReference type="EMBL" id="KAJ4434754.1"/>
    </source>
</evidence>
<proteinExistence type="predicted"/>
<keyword evidence="2" id="KW-1185">Reference proteome</keyword>
<name>A0ABQ8SKS4_PERAM</name>
<dbReference type="EMBL" id="JAJSOF020000025">
    <property type="protein sequence ID" value="KAJ4434754.1"/>
    <property type="molecule type" value="Genomic_DNA"/>
</dbReference>
<sequence length="201" mass="22684">MGHSPIIYPQYAEPESRHYDPSCDLNIQCVRSSAAPFRGGLGLGEDWRACRQSITVATADAPVSRVESAVRERRLCACYLTVPPCWKREFVDIEVRRLATCKDTSPQVPSFGYEPFRAEVVILSPSSEILIRTLGIISLEFFVTQQKGAGRPKTVIIEEAKAVATEAFQRSPKKFIRQYQRESGVSYGSVQRLLKEMNWRP</sequence>
<reference evidence="1 2" key="1">
    <citation type="journal article" date="2022" name="Allergy">
        <title>Genome assembly and annotation of Periplaneta americana reveal a comprehensive cockroach allergen profile.</title>
        <authorList>
            <person name="Wang L."/>
            <person name="Xiong Q."/>
            <person name="Saelim N."/>
            <person name="Wang L."/>
            <person name="Nong W."/>
            <person name="Wan A.T."/>
            <person name="Shi M."/>
            <person name="Liu X."/>
            <person name="Cao Q."/>
            <person name="Hui J.H.L."/>
            <person name="Sookrung N."/>
            <person name="Leung T.F."/>
            <person name="Tungtrongchitr A."/>
            <person name="Tsui S.K.W."/>
        </authorList>
    </citation>
    <scope>NUCLEOTIDE SEQUENCE [LARGE SCALE GENOMIC DNA]</scope>
    <source>
        <strain evidence="1">PWHHKU_190912</strain>
    </source>
</reference>
<evidence type="ECO:0000313" key="2">
    <source>
        <dbReference type="Proteomes" id="UP001148838"/>
    </source>
</evidence>
<protein>
    <submittedName>
        <fullName evidence="1">Uncharacterized protein</fullName>
    </submittedName>
</protein>
<dbReference type="Proteomes" id="UP001148838">
    <property type="component" value="Unassembled WGS sequence"/>
</dbReference>
<comment type="caution">
    <text evidence="1">The sequence shown here is derived from an EMBL/GenBank/DDBJ whole genome shotgun (WGS) entry which is preliminary data.</text>
</comment>